<gene>
    <name evidence="1" type="ORF">Plil01_000435000</name>
</gene>
<organism evidence="1 2">
    <name type="scientific">Phytophthora lilii</name>
    <dbReference type="NCBI Taxonomy" id="2077276"/>
    <lineage>
        <taxon>Eukaryota</taxon>
        <taxon>Sar</taxon>
        <taxon>Stramenopiles</taxon>
        <taxon>Oomycota</taxon>
        <taxon>Peronosporomycetes</taxon>
        <taxon>Peronosporales</taxon>
        <taxon>Peronosporaceae</taxon>
        <taxon>Phytophthora</taxon>
    </lineage>
</organism>
<sequence>MGALSCNSLTVNGSSITSAPTYVLSITPGTASASKALVLNTSSSVSGINSLSASSLTGTLQTGAQPYITSLGTLSSLTISGNLTFSGASRSLTGLNTLTVNSNASVALVLDSLNAISAIGQMGTMINTTVDVGPTSTMDKYLITLKNSSGADAVLQGIAMLSSSIANTSGYTPGCSITFQRSTAGGSAAHELLFNIKTGAH</sequence>
<dbReference type="AlphaFoldDB" id="A0A9W6TID7"/>
<comment type="caution">
    <text evidence="1">The sequence shown here is derived from an EMBL/GenBank/DDBJ whole genome shotgun (WGS) entry which is preliminary data.</text>
</comment>
<evidence type="ECO:0000313" key="1">
    <source>
        <dbReference type="EMBL" id="GMF13926.1"/>
    </source>
</evidence>
<reference evidence="1" key="1">
    <citation type="submission" date="2023-04" db="EMBL/GenBank/DDBJ databases">
        <title>Phytophthora lilii NBRC 32176.</title>
        <authorList>
            <person name="Ichikawa N."/>
            <person name="Sato H."/>
            <person name="Tonouchi N."/>
        </authorList>
    </citation>
    <scope>NUCLEOTIDE SEQUENCE</scope>
    <source>
        <strain evidence="1">NBRC 32176</strain>
    </source>
</reference>
<name>A0A9W6TID7_9STRA</name>
<protein>
    <submittedName>
        <fullName evidence="1">Unnamed protein product</fullName>
    </submittedName>
</protein>
<keyword evidence="2" id="KW-1185">Reference proteome</keyword>
<dbReference type="EMBL" id="BSXW01000176">
    <property type="protein sequence ID" value="GMF13926.1"/>
    <property type="molecule type" value="Genomic_DNA"/>
</dbReference>
<accession>A0A9W6TID7</accession>
<dbReference type="OrthoDB" id="128763at2759"/>
<proteinExistence type="predicted"/>
<dbReference type="Proteomes" id="UP001165083">
    <property type="component" value="Unassembled WGS sequence"/>
</dbReference>
<evidence type="ECO:0000313" key="2">
    <source>
        <dbReference type="Proteomes" id="UP001165083"/>
    </source>
</evidence>